<proteinExistence type="predicted"/>
<accession>A0A9Q0GD35</accession>
<reference evidence="1" key="1">
    <citation type="submission" date="2022-02" db="EMBL/GenBank/DDBJ databases">
        <authorList>
            <person name="Henning P.M."/>
            <person name="McCubbin A.G."/>
            <person name="Shore J.S."/>
        </authorList>
    </citation>
    <scope>NUCLEOTIDE SEQUENCE</scope>
    <source>
        <strain evidence="1">F60SS</strain>
        <tissue evidence="1">Leaves</tissue>
    </source>
</reference>
<protein>
    <submittedName>
        <fullName evidence="1">Uncharacterized protein</fullName>
    </submittedName>
</protein>
<dbReference type="Proteomes" id="UP001141552">
    <property type="component" value="Unassembled WGS sequence"/>
</dbReference>
<keyword evidence="2" id="KW-1185">Reference proteome</keyword>
<comment type="caution">
    <text evidence="1">The sequence shown here is derived from an EMBL/GenBank/DDBJ whole genome shotgun (WGS) entry which is preliminary data.</text>
</comment>
<name>A0A9Q0GD35_9ROSI</name>
<evidence type="ECO:0000313" key="2">
    <source>
        <dbReference type="Proteomes" id="UP001141552"/>
    </source>
</evidence>
<dbReference type="CDD" id="cd02440">
    <property type="entry name" value="AdoMet_MTases"/>
    <property type="match status" value="1"/>
</dbReference>
<sequence length="225" mass="24430">MGFREIEVTPNQKLTVHELEDVYDSVTGHAFTGSWLWNSALFLSRWLASSHPHHIDLQGKKVLELGAGVGLPGLAAARLGASRVVLTDIAPLLPVLLRNVEVNGLGDRVEVKELSWGSDESLSRIGGSGEFDVVLMSDVFFDQEEVAKLGRTLKGLCGKGTRVVAGCEVRCWTGECLNELASQGFGVVELASEVHRWEGDDGCVFAVYQLVPPNEESCHVEDMLA</sequence>
<dbReference type="SUPFAM" id="SSF53335">
    <property type="entry name" value="S-adenosyl-L-methionine-dependent methyltransferases"/>
    <property type="match status" value="1"/>
</dbReference>
<dbReference type="InterPro" id="IPR029063">
    <property type="entry name" value="SAM-dependent_MTases_sf"/>
</dbReference>
<dbReference type="PANTHER" id="PTHR14614">
    <property type="entry name" value="HEPATOCELLULAR CARCINOMA-ASSOCIATED ANTIGEN"/>
    <property type="match status" value="1"/>
</dbReference>
<dbReference type="Pfam" id="PF10294">
    <property type="entry name" value="Methyltransf_16"/>
    <property type="match status" value="1"/>
</dbReference>
<dbReference type="EMBL" id="JAKUCV010001329">
    <property type="protein sequence ID" value="KAJ4846830.1"/>
    <property type="molecule type" value="Genomic_DNA"/>
</dbReference>
<dbReference type="OrthoDB" id="413520at2759"/>
<evidence type="ECO:0000313" key="1">
    <source>
        <dbReference type="EMBL" id="KAJ4846830.1"/>
    </source>
</evidence>
<dbReference type="AlphaFoldDB" id="A0A9Q0GD35"/>
<dbReference type="PANTHER" id="PTHR14614:SF123">
    <property type="entry name" value="OS04G0645500 PROTEIN"/>
    <property type="match status" value="1"/>
</dbReference>
<reference evidence="1" key="2">
    <citation type="journal article" date="2023" name="Plants (Basel)">
        <title>Annotation of the Turnera subulata (Passifloraceae) Draft Genome Reveals the S-Locus Evolved after the Divergence of Turneroideae from Passifloroideae in a Stepwise Manner.</title>
        <authorList>
            <person name="Henning P.M."/>
            <person name="Roalson E.H."/>
            <person name="Mir W."/>
            <person name="McCubbin A.G."/>
            <person name="Shore J.S."/>
        </authorList>
    </citation>
    <scope>NUCLEOTIDE SEQUENCE</scope>
    <source>
        <strain evidence="1">F60SS</strain>
    </source>
</reference>
<organism evidence="1 2">
    <name type="scientific">Turnera subulata</name>
    <dbReference type="NCBI Taxonomy" id="218843"/>
    <lineage>
        <taxon>Eukaryota</taxon>
        <taxon>Viridiplantae</taxon>
        <taxon>Streptophyta</taxon>
        <taxon>Embryophyta</taxon>
        <taxon>Tracheophyta</taxon>
        <taxon>Spermatophyta</taxon>
        <taxon>Magnoliopsida</taxon>
        <taxon>eudicotyledons</taxon>
        <taxon>Gunneridae</taxon>
        <taxon>Pentapetalae</taxon>
        <taxon>rosids</taxon>
        <taxon>fabids</taxon>
        <taxon>Malpighiales</taxon>
        <taxon>Passifloraceae</taxon>
        <taxon>Turnera</taxon>
    </lineage>
</organism>
<dbReference type="InterPro" id="IPR019410">
    <property type="entry name" value="Methyltransf_16"/>
</dbReference>
<dbReference type="Gene3D" id="3.40.50.150">
    <property type="entry name" value="Vaccinia Virus protein VP39"/>
    <property type="match status" value="1"/>
</dbReference>
<gene>
    <name evidence="1" type="ORF">Tsubulata_004627</name>
</gene>